<dbReference type="Proteomes" id="UP000886744">
    <property type="component" value="Unassembled WGS sequence"/>
</dbReference>
<dbReference type="InterPro" id="IPR000933">
    <property type="entry name" value="Glyco_hydro_29"/>
</dbReference>
<dbReference type="InterPro" id="IPR057739">
    <property type="entry name" value="Glyco_hydro_29_N"/>
</dbReference>
<feature type="domain" description="Glycoside hydrolase family 29 N-terminal" evidence="9">
    <location>
        <begin position="67"/>
        <end position="334"/>
    </location>
</feature>
<evidence type="ECO:0000256" key="3">
    <source>
        <dbReference type="ARBA" id="ARBA00012662"/>
    </source>
</evidence>
<dbReference type="Pfam" id="PF01120">
    <property type="entry name" value="Alpha_L_fucos"/>
    <property type="match status" value="1"/>
</dbReference>
<evidence type="ECO:0000259" key="8">
    <source>
        <dbReference type="Pfam" id="PF00754"/>
    </source>
</evidence>
<dbReference type="InterPro" id="IPR008979">
    <property type="entry name" value="Galactose-bd-like_sf"/>
</dbReference>
<dbReference type="GO" id="GO:0005764">
    <property type="term" value="C:lysosome"/>
    <property type="evidence" value="ECO:0007669"/>
    <property type="project" value="TreeGrafter"/>
</dbReference>
<dbReference type="GO" id="GO:0016139">
    <property type="term" value="P:glycoside catabolic process"/>
    <property type="evidence" value="ECO:0007669"/>
    <property type="project" value="TreeGrafter"/>
</dbReference>
<reference evidence="10" key="2">
    <citation type="journal article" date="2021" name="PeerJ">
        <title>Extensive microbial diversity within the chicken gut microbiome revealed by metagenomics and culture.</title>
        <authorList>
            <person name="Gilroy R."/>
            <person name="Ravi A."/>
            <person name="Getino M."/>
            <person name="Pursley I."/>
            <person name="Horton D.L."/>
            <person name="Alikhan N.F."/>
            <person name="Baker D."/>
            <person name="Gharbi K."/>
            <person name="Hall N."/>
            <person name="Watson M."/>
            <person name="Adriaenssens E.M."/>
            <person name="Foster-Nyarko E."/>
            <person name="Jarju S."/>
            <person name="Secka A."/>
            <person name="Antonio M."/>
            <person name="Oren A."/>
            <person name="Chaudhuri R.R."/>
            <person name="La Ragione R."/>
            <person name="Hildebrand F."/>
            <person name="Pallen M.J."/>
        </authorList>
    </citation>
    <scope>NUCLEOTIDE SEQUENCE</scope>
    <source>
        <strain evidence="10">ChiHjej13B12-12457</strain>
    </source>
</reference>
<dbReference type="Gene3D" id="2.60.120.260">
    <property type="entry name" value="Galactose-binding domain-like"/>
    <property type="match status" value="1"/>
</dbReference>
<evidence type="ECO:0000313" key="10">
    <source>
        <dbReference type="EMBL" id="HIR62914.1"/>
    </source>
</evidence>
<dbReference type="PANTHER" id="PTHR10030">
    <property type="entry name" value="ALPHA-L-FUCOSIDASE"/>
    <property type="match status" value="1"/>
</dbReference>
<dbReference type="GO" id="GO:0004560">
    <property type="term" value="F:alpha-L-fucosidase activity"/>
    <property type="evidence" value="ECO:0007669"/>
    <property type="project" value="InterPro"/>
</dbReference>
<evidence type="ECO:0000256" key="2">
    <source>
        <dbReference type="ARBA" id="ARBA00007951"/>
    </source>
</evidence>
<dbReference type="InterPro" id="IPR000421">
    <property type="entry name" value="FA58C"/>
</dbReference>
<keyword evidence="4 7" id="KW-0732">Signal</keyword>
<dbReference type="InterPro" id="IPR017853">
    <property type="entry name" value="GH"/>
</dbReference>
<feature type="signal peptide" evidence="7">
    <location>
        <begin position="1"/>
        <end position="17"/>
    </location>
</feature>
<evidence type="ECO:0000259" key="9">
    <source>
        <dbReference type="Pfam" id="PF01120"/>
    </source>
</evidence>
<dbReference type="AlphaFoldDB" id="A0A9D1E1Y2"/>
<evidence type="ECO:0000256" key="1">
    <source>
        <dbReference type="ARBA" id="ARBA00004071"/>
    </source>
</evidence>
<accession>A0A9D1E1Y2</accession>
<protein>
    <recommendedName>
        <fullName evidence="3">alpha-L-fucosidase</fullName>
        <ecNumber evidence="3">3.2.1.51</ecNumber>
    </recommendedName>
</protein>
<comment type="function">
    <text evidence="1">Alpha-L-fucosidase is responsible for hydrolyzing the alpha-1,6-linked fucose joined to the reducing-end N-acetylglucosamine of the carbohydrate moieties of glycoproteins.</text>
</comment>
<proteinExistence type="inferred from homology"/>
<comment type="caution">
    <text evidence="10">The sequence shown here is derived from an EMBL/GenBank/DDBJ whole genome shotgun (WGS) entry which is preliminary data.</text>
</comment>
<dbReference type="SUPFAM" id="SSF49785">
    <property type="entry name" value="Galactose-binding domain-like"/>
    <property type="match status" value="1"/>
</dbReference>
<dbReference type="PROSITE" id="PS51257">
    <property type="entry name" value="PROKAR_LIPOPROTEIN"/>
    <property type="match status" value="1"/>
</dbReference>
<dbReference type="EMBL" id="DVHI01000066">
    <property type="protein sequence ID" value="HIR62914.1"/>
    <property type="molecule type" value="Genomic_DNA"/>
</dbReference>
<dbReference type="Pfam" id="PF00754">
    <property type="entry name" value="F5_F8_type_C"/>
    <property type="match status" value="1"/>
</dbReference>
<evidence type="ECO:0000313" key="11">
    <source>
        <dbReference type="Proteomes" id="UP000886744"/>
    </source>
</evidence>
<dbReference type="PRINTS" id="PR00741">
    <property type="entry name" value="GLHYDRLASE29"/>
</dbReference>
<dbReference type="SMART" id="SM00812">
    <property type="entry name" value="Alpha_L_fucos"/>
    <property type="match status" value="1"/>
</dbReference>
<dbReference type="SUPFAM" id="SSF51445">
    <property type="entry name" value="(Trans)glycosidases"/>
    <property type="match status" value="1"/>
</dbReference>
<reference evidence="10" key="1">
    <citation type="submission" date="2020-10" db="EMBL/GenBank/DDBJ databases">
        <authorList>
            <person name="Gilroy R."/>
        </authorList>
    </citation>
    <scope>NUCLEOTIDE SEQUENCE</scope>
    <source>
        <strain evidence="10">ChiHjej13B12-12457</strain>
    </source>
</reference>
<evidence type="ECO:0000256" key="6">
    <source>
        <dbReference type="ARBA" id="ARBA00023295"/>
    </source>
</evidence>
<dbReference type="PANTHER" id="PTHR10030:SF37">
    <property type="entry name" value="ALPHA-L-FUCOSIDASE-RELATED"/>
    <property type="match status" value="1"/>
</dbReference>
<dbReference type="EC" id="3.2.1.51" evidence="3"/>
<evidence type="ECO:0000256" key="4">
    <source>
        <dbReference type="ARBA" id="ARBA00022729"/>
    </source>
</evidence>
<dbReference type="Gene3D" id="3.20.20.80">
    <property type="entry name" value="Glycosidases"/>
    <property type="match status" value="1"/>
</dbReference>
<name>A0A9D1E1Y2_9BACT</name>
<keyword evidence="6" id="KW-0326">Glycosidase</keyword>
<gene>
    <name evidence="10" type="ORF">IAC94_05270</name>
</gene>
<dbReference type="FunFam" id="3.20.20.80:FF:000052">
    <property type="entry name" value="Putative alpha-L-fucosidase 1"/>
    <property type="match status" value="1"/>
</dbReference>
<feature type="domain" description="F5/8 type C" evidence="8">
    <location>
        <begin position="361"/>
        <end position="461"/>
    </location>
</feature>
<dbReference type="GO" id="GO:0006004">
    <property type="term" value="P:fucose metabolic process"/>
    <property type="evidence" value="ECO:0007669"/>
    <property type="project" value="InterPro"/>
</dbReference>
<evidence type="ECO:0000256" key="7">
    <source>
        <dbReference type="SAM" id="SignalP"/>
    </source>
</evidence>
<feature type="chain" id="PRO_5038866108" description="alpha-L-fucosidase" evidence="7">
    <location>
        <begin position="18"/>
        <end position="474"/>
    </location>
</feature>
<keyword evidence="5" id="KW-0378">Hydrolase</keyword>
<evidence type="ECO:0000256" key="5">
    <source>
        <dbReference type="ARBA" id="ARBA00022801"/>
    </source>
</evidence>
<dbReference type="InterPro" id="IPR016286">
    <property type="entry name" value="FUC_metazoa-typ"/>
</dbReference>
<organism evidence="10 11">
    <name type="scientific">Candidatus Coprenecus avistercoris</name>
    <dbReference type="NCBI Taxonomy" id="2840730"/>
    <lineage>
        <taxon>Bacteria</taxon>
        <taxon>Pseudomonadati</taxon>
        <taxon>Bacteroidota</taxon>
        <taxon>Bacteroidia</taxon>
        <taxon>Bacteroidales</taxon>
        <taxon>Rikenellaceae</taxon>
        <taxon>Rikenellaceae incertae sedis</taxon>
        <taxon>Candidatus Coprenecus</taxon>
    </lineage>
</organism>
<comment type="similarity">
    <text evidence="2">Belongs to the glycosyl hydrolase 29 family.</text>
</comment>
<sequence length="474" mass="53387">MRRIDIILTAVAALAVAASCNDSTVPSPYGPVPTEAQVQWQRMEYYMFVHFGPNTFTDSEWGTGEEDPDVFAPTDLDCEQWARIAREAGMKGIILTAKHHDGFCLWPSKYSRHTVVQSAWRNGQGDVLRELADACEKYDLRLGVYISPWDRNHPAYGTEAYNEIFAGCITEVLTEYGDIFELWFDGADDGEGDAPSRYRWNYFNATAHTLNPDLVIFSDVGPGCRWIGNERGYAGETNWSRLDPAGYAPGRLAPSRDTLSCGNVHGSQWIPGEADVSIRPGWFYSPSTDSLVKSVDELMEIYYASVGRNANLLLNVPPDRRGRIHPADSARLMEFRDARTEAFHADYAKMSRAYSESVRANSPKYAAANAVDGRYSTYWATDDSVTSASFTVYFRRDREVSKVLLQEYIPLGQRVKEFSVECRLGDTGEWKEVCRGTTIGYKRIMRFDPVMASEVRFNIIDSYACPLISNVSIY</sequence>